<evidence type="ECO:0000313" key="2">
    <source>
        <dbReference type="Proteomes" id="UP000319004"/>
    </source>
</evidence>
<evidence type="ECO:0000313" key="1">
    <source>
        <dbReference type="EMBL" id="QDV44535.1"/>
    </source>
</evidence>
<gene>
    <name evidence="1" type="ORF">Enr13x_44010</name>
</gene>
<organism evidence="1 2">
    <name type="scientific">Stieleria neptunia</name>
    <dbReference type="NCBI Taxonomy" id="2527979"/>
    <lineage>
        <taxon>Bacteria</taxon>
        <taxon>Pseudomonadati</taxon>
        <taxon>Planctomycetota</taxon>
        <taxon>Planctomycetia</taxon>
        <taxon>Pirellulales</taxon>
        <taxon>Pirellulaceae</taxon>
        <taxon>Stieleria</taxon>
    </lineage>
</organism>
<dbReference type="AlphaFoldDB" id="A0A518HUK3"/>
<dbReference type="EMBL" id="CP037423">
    <property type="protein sequence ID" value="QDV44535.1"/>
    <property type="molecule type" value="Genomic_DNA"/>
</dbReference>
<keyword evidence="2" id="KW-1185">Reference proteome</keyword>
<accession>A0A518HUK3</accession>
<reference evidence="1 2" key="1">
    <citation type="submission" date="2019-03" db="EMBL/GenBank/DDBJ databases">
        <title>Deep-cultivation of Planctomycetes and their phenomic and genomic characterization uncovers novel biology.</title>
        <authorList>
            <person name="Wiegand S."/>
            <person name="Jogler M."/>
            <person name="Boedeker C."/>
            <person name="Pinto D."/>
            <person name="Vollmers J."/>
            <person name="Rivas-Marin E."/>
            <person name="Kohn T."/>
            <person name="Peeters S.H."/>
            <person name="Heuer A."/>
            <person name="Rast P."/>
            <person name="Oberbeckmann S."/>
            <person name="Bunk B."/>
            <person name="Jeske O."/>
            <person name="Meyerdierks A."/>
            <person name="Storesund J.E."/>
            <person name="Kallscheuer N."/>
            <person name="Luecker S."/>
            <person name="Lage O.M."/>
            <person name="Pohl T."/>
            <person name="Merkel B.J."/>
            <person name="Hornburger P."/>
            <person name="Mueller R.-W."/>
            <person name="Bruemmer F."/>
            <person name="Labrenz M."/>
            <person name="Spormann A.M."/>
            <person name="Op den Camp H."/>
            <person name="Overmann J."/>
            <person name="Amann R."/>
            <person name="Jetten M.S.M."/>
            <person name="Mascher T."/>
            <person name="Medema M.H."/>
            <person name="Devos D.P."/>
            <person name="Kaster A.-K."/>
            <person name="Ovreas L."/>
            <person name="Rohde M."/>
            <person name="Galperin M.Y."/>
            <person name="Jogler C."/>
        </authorList>
    </citation>
    <scope>NUCLEOTIDE SEQUENCE [LARGE SCALE GENOMIC DNA]</scope>
    <source>
        <strain evidence="1 2">Enr13</strain>
    </source>
</reference>
<sequence length="57" mass="6624">MELFVRAVSARKPARILSLERVGKKTNIVLSLMQWQENIARRNCSRESRKPSRVEAL</sequence>
<dbReference type="Proteomes" id="UP000319004">
    <property type="component" value="Chromosome"/>
</dbReference>
<proteinExistence type="predicted"/>
<dbReference type="KEGG" id="snep:Enr13x_44010"/>
<protein>
    <submittedName>
        <fullName evidence="1">Uncharacterized protein</fullName>
    </submittedName>
</protein>
<name>A0A518HUK3_9BACT</name>